<gene>
    <name evidence="5" type="ORF">GIB67_020397</name>
</gene>
<evidence type="ECO:0000256" key="2">
    <source>
        <dbReference type="ARBA" id="ARBA00022734"/>
    </source>
</evidence>
<comment type="similarity">
    <text evidence="1">Belongs to the jacalin lectin family.</text>
</comment>
<evidence type="ECO:0000256" key="3">
    <source>
        <dbReference type="ARBA" id="ARBA00022737"/>
    </source>
</evidence>
<feature type="domain" description="Jacalin-type lectin" evidence="4">
    <location>
        <begin position="118"/>
        <end position="264"/>
    </location>
</feature>
<dbReference type="Gene3D" id="2.100.10.30">
    <property type="entry name" value="Jacalin-like lectin domain"/>
    <property type="match status" value="1"/>
</dbReference>
<dbReference type="EMBL" id="JACGCM010002409">
    <property type="protein sequence ID" value="KAF6140006.1"/>
    <property type="molecule type" value="Genomic_DNA"/>
</dbReference>
<proteinExistence type="inferred from homology"/>
<keyword evidence="2" id="KW-0430">Lectin</keyword>
<dbReference type="OrthoDB" id="4325201at2759"/>
<dbReference type="InterPro" id="IPR033734">
    <property type="entry name" value="Jacalin-like_lectin_dom_plant"/>
</dbReference>
<dbReference type="PROSITE" id="PS51752">
    <property type="entry name" value="JACALIN_LECTIN"/>
    <property type="match status" value="1"/>
</dbReference>
<keyword evidence="3" id="KW-0677">Repeat</keyword>
<keyword evidence="6" id="KW-1185">Reference proteome</keyword>
<evidence type="ECO:0000313" key="6">
    <source>
        <dbReference type="Proteomes" id="UP000541444"/>
    </source>
</evidence>
<dbReference type="InterPro" id="IPR001229">
    <property type="entry name" value="Jacalin-like_lectin_dom"/>
</dbReference>
<evidence type="ECO:0000256" key="1">
    <source>
        <dbReference type="ARBA" id="ARBA00006568"/>
    </source>
</evidence>
<dbReference type="SMART" id="SM00915">
    <property type="entry name" value="Jacalin"/>
    <property type="match status" value="1"/>
</dbReference>
<name>A0A7J7LBF7_9MAGN</name>
<dbReference type="PANTHER" id="PTHR47293">
    <property type="entry name" value="JACALIN-RELATED LECTIN 3"/>
    <property type="match status" value="1"/>
</dbReference>
<reference evidence="5 6" key="1">
    <citation type="journal article" date="2020" name="IScience">
        <title>Genome Sequencing of the Endangered Kingdonia uniflora (Circaeasteraceae, Ranunculales) Reveals Potential Mechanisms of Evolutionary Specialization.</title>
        <authorList>
            <person name="Sun Y."/>
            <person name="Deng T."/>
            <person name="Zhang A."/>
            <person name="Moore M.J."/>
            <person name="Landis J.B."/>
            <person name="Lin N."/>
            <person name="Zhang H."/>
            <person name="Zhang X."/>
            <person name="Huang J."/>
            <person name="Zhang X."/>
            <person name="Sun H."/>
            <person name="Wang H."/>
        </authorList>
    </citation>
    <scope>NUCLEOTIDE SEQUENCE [LARGE SCALE GENOMIC DNA]</scope>
    <source>
        <strain evidence="5">TB1705</strain>
        <tissue evidence="5">Leaf</tissue>
    </source>
</reference>
<dbReference type="CDD" id="cd09612">
    <property type="entry name" value="Jacalin"/>
    <property type="match status" value="1"/>
</dbReference>
<dbReference type="PANTHER" id="PTHR47293:SF66">
    <property type="entry name" value="JACALIN-RELATED LECTIN 11-RELATED"/>
    <property type="match status" value="1"/>
</dbReference>
<protein>
    <recommendedName>
        <fullName evidence="4">Jacalin-type lectin domain-containing protein</fullName>
    </recommendedName>
</protein>
<dbReference type="GO" id="GO:0030246">
    <property type="term" value="F:carbohydrate binding"/>
    <property type="evidence" value="ECO:0007669"/>
    <property type="project" value="UniProtKB-KW"/>
</dbReference>
<dbReference type="Proteomes" id="UP000541444">
    <property type="component" value="Unassembled WGS sequence"/>
</dbReference>
<dbReference type="InterPro" id="IPR036404">
    <property type="entry name" value="Jacalin-like_lectin_dom_sf"/>
</dbReference>
<dbReference type="SUPFAM" id="SSF51101">
    <property type="entry name" value="Mannose-binding lectins"/>
    <property type="match status" value="1"/>
</dbReference>
<evidence type="ECO:0000259" key="4">
    <source>
        <dbReference type="PROSITE" id="PS51752"/>
    </source>
</evidence>
<accession>A0A7J7LBF7</accession>
<dbReference type="AlphaFoldDB" id="A0A7J7LBF7"/>
<evidence type="ECO:0000313" key="5">
    <source>
        <dbReference type="EMBL" id="KAF6140006.1"/>
    </source>
</evidence>
<dbReference type="Pfam" id="PF01419">
    <property type="entry name" value="Jacalin"/>
    <property type="match status" value="1"/>
</dbReference>
<organism evidence="5 6">
    <name type="scientific">Kingdonia uniflora</name>
    <dbReference type="NCBI Taxonomy" id="39325"/>
    <lineage>
        <taxon>Eukaryota</taxon>
        <taxon>Viridiplantae</taxon>
        <taxon>Streptophyta</taxon>
        <taxon>Embryophyta</taxon>
        <taxon>Tracheophyta</taxon>
        <taxon>Spermatophyta</taxon>
        <taxon>Magnoliopsida</taxon>
        <taxon>Ranunculales</taxon>
        <taxon>Circaeasteraceae</taxon>
        <taxon>Kingdonia</taxon>
    </lineage>
</organism>
<comment type="caution">
    <text evidence="5">The sequence shown here is derived from an EMBL/GenBank/DDBJ whole genome shotgun (WGS) entry which is preliminary data.</text>
</comment>
<dbReference type="FunFam" id="2.100.10.30:FF:000001">
    <property type="entry name" value="Jacalin-related lectin 33"/>
    <property type="match status" value="1"/>
</dbReference>
<sequence>MKMAFPIEIVQLRVKCKGTAIGQVWCSTVEELLCLLPNQTSDNNLEMNTPGDNSSKPSWDQMLGAPSASRGKAKLTYTPPTLIRGIEESEEDKLLKTVRSPLSFIQQISFLVWCMDDSIRIGPFGGAGGDHYDFKAIHGIRKIRIQHGWIIFSVEFSTVDDNNIPVTSRMIGGEHTGSRFDEIKIDWPNEYLTSITWYQGGPDIKPGFPCIKSLRFHTNKNEYGPYGSDQQGTKFSLSMKGGAIVGFHGTSGAILDSIGVYLKPILSLSQTEVNQVITEQSSQVLRVISEVPPDGVNPCNPRDDGVFTGIKEIYVEKAKALIQPLLVQDKKRNLLENISSTLDRCFEELRQPFIDYFGIECSYQRKDS</sequence>